<dbReference type="SUPFAM" id="SSF52980">
    <property type="entry name" value="Restriction endonuclease-like"/>
    <property type="match status" value="1"/>
</dbReference>
<dbReference type="CDD" id="cd20736">
    <property type="entry name" value="PoNe_Nuclease"/>
    <property type="match status" value="1"/>
</dbReference>
<dbReference type="PANTHER" id="PTHR34039">
    <property type="entry name" value="UPF0102 PROTEIN YRAN"/>
    <property type="match status" value="1"/>
</dbReference>
<dbReference type="Gene3D" id="3.40.1350.10">
    <property type="match status" value="1"/>
</dbReference>
<reference evidence="3" key="2">
    <citation type="submission" date="2022-05" db="EMBL/GenBank/DDBJ databases">
        <authorList>
            <person name="Kim J.-S."/>
            <person name="Lee K."/>
            <person name="Suh M."/>
            <person name="Eom M."/>
            <person name="Kim J.-S."/>
            <person name="Kim D.-S."/>
            <person name="Ko S.-H."/>
            <person name="Shin Y."/>
            <person name="Lee J.-S."/>
        </authorList>
    </citation>
    <scope>NUCLEOTIDE SEQUENCE</scope>
    <source>
        <strain evidence="3">N237</strain>
    </source>
</reference>
<dbReference type="RefSeq" id="WP_249773904.1">
    <property type="nucleotide sequence ID" value="NZ_CP097332.1"/>
</dbReference>
<dbReference type="PANTHER" id="PTHR34039:SF1">
    <property type="entry name" value="UPF0102 PROTEIN YRAN"/>
    <property type="match status" value="1"/>
</dbReference>
<dbReference type="Pfam" id="PF02021">
    <property type="entry name" value="UPF0102"/>
    <property type="match status" value="1"/>
</dbReference>
<sequence>MKLKDALGRYGERVAARCLTDAGLEILERNWRCPRGEIDIVAREGDTLVICEVKTRSSVLYGDPSEAVGRVKSARLRSLGLQWLADHPGHWESVRFDVVTVLKSGPGPARIRHLRGAF</sequence>
<evidence type="ECO:0000256" key="2">
    <source>
        <dbReference type="HAMAP-Rule" id="MF_00048"/>
    </source>
</evidence>
<dbReference type="InterPro" id="IPR003509">
    <property type="entry name" value="UPF0102_YraN-like"/>
</dbReference>
<accession>A0ABY4R2H2</accession>
<dbReference type="NCBIfam" id="TIGR00252">
    <property type="entry name" value="YraN family protein"/>
    <property type="match status" value="1"/>
</dbReference>
<name>A0ABY4R2H2_9ACTN</name>
<dbReference type="EMBL" id="CP097332">
    <property type="protein sequence ID" value="UQX90008.1"/>
    <property type="molecule type" value="Genomic_DNA"/>
</dbReference>
<dbReference type="HAMAP" id="MF_00048">
    <property type="entry name" value="UPF0102"/>
    <property type="match status" value="1"/>
</dbReference>
<evidence type="ECO:0000313" key="4">
    <source>
        <dbReference type="Proteomes" id="UP001056336"/>
    </source>
</evidence>
<reference evidence="3" key="1">
    <citation type="journal article" date="2018" name="Int. J. Syst. Evol. Microbiol.">
        <title>Jatrophihabitans telluris sp. nov., isolated from sediment soil of lava forest wetlands and the emended description of the genus Jatrophihabitans.</title>
        <authorList>
            <person name="Lee K.C."/>
            <person name="Suh M.K."/>
            <person name="Eom M.K."/>
            <person name="Kim K.K."/>
            <person name="Kim J.S."/>
            <person name="Kim D.S."/>
            <person name="Ko S.H."/>
            <person name="Shin Y.K."/>
            <person name="Lee J.S."/>
        </authorList>
    </citation>
    <scope>NUCLEOTIDE SEQUENCE</scope>
    <source>
        <strain evidence="3">N237</strain>
    </source>
</reference>
<evidence type="ECO:0000256" key="1">
    <source>
        <dbReference type="ARBA" id="ARBA00006738"/>
    </source>
</evidence>
<keyword evidence="4" id="KW-1185">Reference proteome</keyword>
<gene>
    <name evidence="3" type="ORF">M6D93_08385</name>
</gene>
<dbReference type="InterPro" id="IPR011856">
    <property type="entry name" value="tRNA_endonuc-like_dom_sf"/>
</dbReference>
<proteinExistence type="inferred from homology"/>
<comment type="similarity">
    <text evidence="1 2">Belongs to the UPF0102 family.</text>
</comment>
<protein>
    <recommendedName>
        <fullName evidence="2">UPF0102 protein M6D93_08385</fullName>
    </recommendedName>
</protein>
<dbReference type="Proteomes" id="UP001056336">
    <property type="component" value="Chromosome"/>
</dbReference>
<organism evidence="3 4">
    <name type="scientific">Jatrophihabitans telluris</name>
    <dbReference type="NCBI Taxonomy" id="2038343"/>
    <lineage>
        <taxon>Bacteria</taxon>
        <taxon>Bacillati</taxon>
        <taxon>Actinomycetota</taxon>
        <taxon>Actinomycetes</taxon>
        <taxon>Jatrophihabitantales</taxon>
        <taxon>Jatrophihabitantaceae</taxon>
        <taxon>Jatrophihabitans</taxon>
    </lineage>
</organism>
<dbReference type="InterPro" id="IPR011335">
    <property type="entry name" value="Restrct_endonuc-II-like"/>
</dbReference>
<dbReference type="NCBIfam" id="NF009154">
    <property type="entry name" value="PRK12497.3-3"/>
    <property type="match status" value="1"/>
</dbReference>
<evidence type="ECO:0000313" key="3">
    <source>
        <dbReference type="EMBL" id="UQX90008.1"/>
    </source>
</evidence>